<dbReference type="EMBL" id="LS992241">
    <property type="protein sequence ID" value="SYX87034.1"/>
    <property type="molecule type" value="Genomic_DNA"/>
</dbReference>
<sequence length="110" mass="13112">MSVSKSRRHTPSRNQDNKIAGAKRRLRMWLIFMALFIGWGTYTYFSQLNTMEELRSDLKAREKEKGEVEQVRNDLRQEVDRLNTTEYILQLARSRGMVLPDELLIRKHDE</sequence>
<keyword evidence="2" id="KW-1133">Transmembrane helix</keyword>
<reference evidence="4" key="2">
    <citation type="submission" date="2018-08" db="EMBL/GenBank/DDBJ databases">
        <authorList>
            <person name="Ferrada E.E."/>
            <person name="Latorre B.A."/>
        </authorList>
    </citation>
    <scope>NUCLEOTIDE SEQUENCE</scope>
    <source>
        <strain evidence="4">Paenibacillus B-LR1</strain>
    </source>
</reference>
<dbReference type="RefSeq" id="WP_021255189.1">
    <property type="nucleotide sequence ID" value="NZ_JAMDLY010000022.1"/>
</dbReference>
<proteinExistence type="predicted"/>
<keyword evidence="6" id="KW-1185">Reference proteome</keyword>
<evidence type="ECO:0000313" key="6">
    <source>
        <dbReference type="Proteomes" id="UP001527090"/>
    </source>
</evidence>
<evidence type="ECO:0000313" key="3">
    <source>
        <dbReference type="EMBL" id="MCY9532850.1"/>
    </source>
</evidence>
<gene>
    <name evidence="3" type="ORF">M5X04_26425</name>
    <name evidence="4" type="ORF">PBLR_15461</name>
</gene>
<feature type="coiled-coil region" evidence="1">
    <location>
        <begin position="51"/>
        <end position="85"/>
    </location>
</feature>
<evidence type="ECO:0000313" key="4">
    <source>
        <dbReference type="EMBL" id="SYX87034.1"/>
    </source>
</evidence>
<dbReference type="Proteomes" id="UP001527090">
    <property type="component" value="Unassembled WGS sequence"/>
</dbReference>
<feature type="transmembrane region" description="Helical" evidence="2">
    <location>
        <begin position="28"/>
        <end position="45"/>
    </location>
</feature>
<organism evidence="4 5">
    <name type="scientific">Paenibacillus alvei</name>
    <name type="common">Bacillus alvei</name>
    <dbReference type="NCBI Taxonomy" id="44250"/>
    <lineage>
        <taxon>Bacteria</taxon>
        <taxon>Bacillati</taxon>
        <taxon>Bacillota</taxon>
        <taxon>Bacilli</taxon>
        <taxon>Bacillales</taxon>
        <taxon>Paenibacillaceae</taxon>
        <taxon>Paenibacillus</taxon>
    </lineage>
</organism>
<accession>A0A383RKK6</accession>
<dbReference type="InterPro" id="IPR007060">
    <property type="entry name" value="FtsL/DivIC"/>
</dbReference>
<keyword evidence="2" id="KW-0472">Membrane</keyword>
<dbReference type="EMBL" id="JAMDLY010000022">
    <property type="protein sequence ID" value="MCY9532850.1"/>
    <property type="molecule type" value="Genomic_DNA"/>
</dbReference>
<keyword evidence="2" id="KW-0812">Transmembrane</keyword>
<dbReference type="Proteomes" id="UP000304148">
    <property type="component" value="Chromosome"/>
</dbReference>
<protein>
    <submittedName>
        <fullName evidence="3 4">Septum formation initiator</fullName>
    </submittedName>
</protein>
<evidence type="ECO:0000313" key="5">
    <source>
        <dbReference type="Proteomes" id="UP000304148"/>
    </source>
</evidence>
<reference evidence="3 6" key="3">
    <citation type="submission" date="2022-05" db="EMBL/GenBank/DDBJ databases">
        <title>Genome Sequencing of Bee-Associated Microbes.</title>
        <authorList>
            <person name="Dunlap C."/>
        </authorList>
    </citation>
    <scope>NUCLEOTIDE SEQUENCE [LARGE SCALE GENOMIC DNA]</scope>
    <source>
        <strain evidence="3 6">NRRL NRS-750</strain>
    </source>
</reference>
<name>A0A383RKK6_PAEAL</name>
<reference evidence="5" key="1">
    <citation type="submission" date="2018-08" db="EMBL/GenBank/DDBJ databases">
        <authorList>
            <person name="Chevrot R."/>
        </authorList>
    </citation>
    <scope>NUCLEOTIDE SEQUENCE [LARGE SCALE GENOMIC DNA]</scope>
</reference>
<evidence type="ECO:0000256" key="1">
    <source>
        <dbReference type="SAM" id="Coils"/>
    </source>
</evidence>
<dbReference type="Pfam" id="PF04977">
    <property type="entry name" value="DivIC"/>
    <property type="match status" value="1"/>
</dbReference>
<keyword evidence="1" id="KW-0175">Coiled coil</keyword>
<dbReference type="AlphaFoldDB" id="A0A383RKK6"/>
<evidence type="ECO:0000256" key="2">
    <source>
        <dbReference type="SAM" id="Phobius"/>
    </source>
</evidence>